<name>A0A2H0RDQ7_9BACT</name>
<feature type="non-terminal residue" evidence="1">
    <location>
        <position position="69"/>
    </location>
</feature>
<reference evidence="1 2" key="1">
    <citation type="submission" date="2017-09" db="EMBL/GenBank/DDBJ databases">
        <title>Depth-based differentiation of microbial function through sediment-hosted aquifers and enrichment of novel symbionts in the deep terrestrial subsurface.</title>
        <authorList>
            <person name="Probst A.J."/>
            <person name="Ladd B."/>
            <person name="Jarett J.K."/>
            <person name="Geller-Mcgrath D.E."/>
            <person name="Sieber C.M."/>
            <person name="Emerson J.B."/>
            <person name="Anantharaman K."/>
            <person name="Thomas B.C."/>
            <person name="Malmstrom R."/>
            <person name="Stieglmeier M."/>
            <person name="Klingl A."/>
            <person name="Woyke T."/>
            <person name="Ryan C.M."/>
            <person name="Banfield J.F."/>
        </authorList>
    </citation>
    <scope>NUCLEOTIDE SEQUENCE [LARGE SCALE GENOMIC DNA]</scope>
    <source>
        <strain evidence="1">CG10_big_fil_rev_8_21_14_0_10_51_16</strain>
    </source>
</reference>
<evidence type="ECO:0000313" key="1">
    <source>
        <dbReference type="EMBL" id="PIR44516.1"/>
    </source>
</evidence>
<dbReference type="Proteomes" id="UP000228767">
    <property type="component" value="Unassembled WGS sequence"/>
</dbReference>
<evidence type="ECO:0000313" key="2">
    <source>
        <dbReference type="Proteomes" id="UP000228767"/>
    </source>
</evidence>
<organism evidence="1 2">
    <name type="scientific">Candidatus Vogelbacteria bacterium CG10_big_fil_rev_8_21_14_0_10_51_16</name>
    <dbReference type="NCBI Taxonomy" id="1975045"/>
    <lineage>
        <taxon>Bacteria</taxon>
        <taxon>Candidatus Vogeliibacteriota</taxon>
    </lineage>
</organism>
<dbReference type="AlphaFoldDB" id="A0A2H0RDQ7"/>
<sequence>MSHEKITQYDQEEVEQEMLGHVKIARMARENPENLDFPRYSLPVSAEDYPAKTPIMWNRSYQEFDLDAG</sequence>
<accession>A0A2H0RDQ7</accession>
<comment type="caution">
    <text evidence="1">The sequence shown here is derived from an EMBL/GenBank/DDBJ whole genome shotgun (WGS) entry which is preliminary data.</text>
</comment>
<gene>
    <name evidence="1" type="ORF">COV10_04290</name>
</gene>
<dbReference type="EMBL" id="PCYI01000028">
    <property type="protein sequence ID" value="PIR44516.1"/>
    <property type="molecule type" value="Genomic_DNA"/>
</dbReference>
<protein>
    <submittedName>
        <fullName evidence="1">Uncharacterized protein</fullName>
    </submittedName>
</protein>
<proteinExistence type="predicted"/>